<dbReference type="InterPro" id="IPR029063">
    <property type="entry name" value="SAM-dependent_MTases_sf"/>
</dbReference>
<dbReference type="GO" id="GO:0008170">
    <property type="term" value="F:N-methyltransferase activity"/>
    <property type="evidence" value="ECO:0007669"/>
    <property type="project" value="InterPro"/>
</dbReference>
<sequence length="592" mass="66925">MPTSVRPPDHARPQTGQATGQTRSVDLLPNGHPQPPAHKLHLWQTSRMAINFGGKPDTNKLIYGDNLEILRGNLIPSQSVDLVYLDPPFNSNRSYNILFKDKSGEESPAQIEAFDDTWNWSHETEALYLELLEGDHPLAIKDALEAMRRLLGENDVLAYLTMMTARLIELHRVLKSTGSLYLHCDPTASHYLKIVLDAIFGPEAFLSEIIWKRTSAHNRVRRFGPVHDVILHYAKGSSPTWNPQYVPYDQDYIDRDYRRIEETTGRRYRISDMTANRPGSRHEWKGMPPPGNRFWAYSLESMERLEAEGKIVYSTRGYPQVKRYLDEMPGQLVQDVWTDIAPINNRAAEKLGYPTQKPLALLERIIATSSNEGDVVLDPFCGCGTTIDAAQRLGRRWIGIDITTLAIDLIDARLRHTFTESIQKNYEILGIPRDVDGAQALFKRSPFEFERWCVMLVSGQPNDKQVADKGVDGVVRIPIDQKGASHRVLVSVKGGATNPGHVRDLLGTVESQKAAMGVFISMKKPTKAMQDAANHSGLYTFPPNGEKFPRIQLITVEELLEGKRPRLPVTPMLPYFQAKRREEGNPQETLFD</sequence>
<dbReference type="PANTHER" id="PTHR13370">
    <property type="entry name" value="RNA METHYLASE-RELATED"/>
    <property type="match status" value="1"/>
</dbReference>
<comment type="similarity">
    <text evidence="1">Belongs to the N(4)/N(6)-methyltransferase family.</text>
</comment>
<dbReference type="GO" id="GO:0032259">
    <property type="term" value="P:methylation"/>
    <property type="evidence" value="ECO:0007669"/>
    <property type="project" value="UniProtKB-KW"/>
</dbReference>
<feature type="domain" description="DNA methylase N-4/N-6" evidence="5">
    <location>
        <begin position="80"/>
        <end position="407"/>
    </location>
</feature>
<dbReference type="PRINTS" id="PR00508">
    <property type="entry name" value="S21N4MTFRASE"/>
</dbReference>
<evidence type="ECO:0000313" key="7">
    <source>
        <dbReference type="EMBL" id="CBG70041.1"/>
    </source>
</evidence>
<keyword evidence="2 7" id="KW-0489">Methyltransferase</keyword>
<name>C9Z8L3_STRSW</name>
<dbReference type="Gene3D" id="3.40.50.150">
    <property type="entry name" value="Vaccinia Virus protein VP39"/>
    <property type="match status" value="1"/>
</dbReference>
<dbReference type="REBASE" id="22886">
    <property type="entry name" value="M.Ssc87ORF29391P"/>
</dbReference>
<dbReference type="PANTHER" id="PTHR13370:SF24">
    <property type="entry name" value="TYPE III RESTRICTION-MODIFICATION ENZYME STYLTI MOD SUBUNIT"/>
    <property type="match status" value="1"/>
</dbReference>
<dbReference type="SUPFAM" id="SSF53335">
    <property type="entry name" value="S-adenosyl-L-methionine-dependent methyltransferases"/>
    <property type="match status" value="1"/>
</dbReference>
<dbReference type="InterPro" id="IPR002052">
    <property type="entry name" value="DNA_methylase_N6_adenine_CS"/>
</dbReference>
<dbReference type="AlphaFoldDB" id="C9Z8L3"/>
<dbReference type="eggNOG" id="COG2189">
    <property type="taxonomic scope" value="Bacteria"/>
</dbReference>
<dbReference type="InterPro" id="IPR002941">
    <property type="entry name" value="DNA_methylase_N4/N6"/>
</dbReference>
<evidence type="ECO:0000256" key="1">
    <source>
        <dbReference type="ARBA" id="ARBA00006594"/>
    </source>
</evidence>
<keyword evidence="8" id="KW-1185">Reference proteome</keyword>
<dbReference type="InterPro" id="IPR001091">
    <property type="entry name" value="RM_Methyltransferase"/>
</dbReference>
<accession>C9Z8L3</accession>
<dbReference type="PROSITE" id="PS00092">
    <property type="entry name" value="N6_MTASE"/>
    <property type="match status" value="1"/>
</dbReference>
<dbReference type="GO" id="GO:0005737">
    <property type="term" value="C:cytoplasm"/>
    <property type="evidence" value="ECO:0007669"/>
    <property type="project" value="TreeGrafter"/>
</dbReference>
<reference evidence="7 8" key="1">
    <citation type="journal article" date="2010" name="Mol. Plant Microbe Interact.">
        <title>Streptomyces scabies 87-22 contains a coronafacic acid-like biosynthetic cluster that contributes to plant-microbe interactions.</title>
        <authorList>
            <person name="Bignell D.R."/>
            <person name="Seipke R.F."/>
            <person name="Huguet-Tapia J.C."/>
            <person name="Chambers A.H."/>
            <person name="Parry R.J."/>
            <person name="Loria R."/>
        </authorList>
    </citation>
    <scope>NUCLEOTIDE SEQUENCE [LARGE SCALE GENOMIC DNA]</scope>
    <source>
        <strain evidence="7 8">87.22</strain>
    </source>
</reference>
<evidence type="ECO:0000256" key="2">
    <source>
        <dbReference type="ARBA" id="ARBA00022603"/>
    </source>
</evidence>
<dbReference type="GO" id="GO:0003677">
    <property type="term" value="F:DNA binding"/>
    <property type="evidence" value="ECO:0007669"/>
    <property type="project" value="InterPro"/>
</dbReference>
<dbReference type="STRING" id="680198.SCAB_29391"/>
<gene>
    <name evidence="7" type="ordered locus">SCAB_29391</name>
</gene>
<dbReference type="KEGG" id="scb:SCAB_29391"/>
<proteinExistence type="inferred from homology"/>
<protein>
    <submittedName>
        <fullName evidence="7">Putative restriction-modification system methyltransferase</fullName>
    </submittedName>
</protein>
<evidence type="ECO:0000313" key="8">
    <source>
        <dbReference type="Proteomes" id="UP000001444"/>
    </source>
</evidence>
<keyword evidence="3 7" id="KW-0808">Transferase</keyword>
<dbReference type="Pfam" id="PF01555">
    <property type="entry name" value="N6_N4_Mtase"/>
    <property type="match status" value="1"/>
</dbReference>
<dbReference type="EMBL" id="FN554889">
    <property type="protein sequence ID" value="CBG70041.1"/>
    <property type="molecule type" value="Genomic_DNA"/>
</dbReference>
<evidence type="ECO:0000259" key="5">
    <source>
        <dbReference type="Pfam" id="PF01555"/>
    </source>
</evidence>
<evidence type="ECO:0000256" key="3">
    <source>
        <dbReference type="ARBA" id="ARBA00022679"/>
    </source>
</evidence>
<feature type="compositionally biased region" description="Polar residues" evidence="4">
    <location>
        <begin position="14"/>
        <end position="24"/>
    </location>
</feature>
<evidence type="ECO:0000259" key="6">
    <source>
        <dbReference type="Pfam" id="PF22722"/>
    </source>
</evidence>
<dbReference type="InterPro" id="IPR054557">
    <property type="entry name" value="NA-iREase1_dom"/>
</dbReference>
<dbReference type="HOGENOM" id="CLU_024927_10_3_11"/>
<evidence type="ECO:0000256" key="4">
    <source>
        <dbReference type="SAM" id="MobiDB-lite"/>
    </source>
</evidence>
<feature type="domain" description="NACHT-associated inactive Restriction Endonuclease 1 sensor" evidence="6">
    <location>
        <begin position="462"/>
        <end position="560"/>
    </location>
</feature>
<feature type="region of interest" description="Disordered" evidence="4">
    <location>
        <begin position="1"/>
        <end position="36"/>
    </location>
</feature>
<dbReference type="Proteomes" id="UP000001444">
    <property type="component" value="Chromosome"/>
</dbReference>
<organism evidence="7 8">
    <name type="scientific">Streptomyces scabiei (strain 87.22)</name>
    <dbReference type="NCBI Taxonomy" id="680198"/>
    <lineage>
        <taxon>Bacteria</taxon>
        <taxon>Bacillati</taxon>
        <taxon>Actinomycetota</taxon>
        <taxon>Actinomycetes</taxon>
        <taxon>Kitasatosporales</taxon>
        <taxon>Streptomycetaceae</taxon>
        <taxon>Streptomyces</taxon>
    </lineage>
</organism>
<dbReference type="Pfam" id="PF22722">
    <property type="entry name" value="NA-iREase1"/>
    <property type="match status" value="1"/>
</dbReference>